<evidence type="ECO:0000259" key="2">
    <source>
        <dbReference type="Pfam" id="PF19575"/>
    </source>
</evidence>
<dbReference type="Pfam" id="PF13936">
    <property type="entry name" value="HTH_38"/>
    <property type="match status" value="1"/>
</dbReference>
<feature type="domain" description="Transposase IS30-like HTH" evidence="1">
    <location>
        <begin position="93"/>
        <end position="134"/>
    </location>
</feature>
<dbReference type="SUPFAM" id="SSF46689">
    <property type="entry name" value="Homeodomain-like"/>
    <property type="match status" value="1"/>
</dbReference>
<proteinExistence type="predicted"/>
<evidence type="ECO:0000313" key="4">
    <source>
        <dbReference type="Proteomes" id="UP000616143"/>
    </source>
</evidence>
<dbReference type="InterPro" id="IPR009057">
    <property type="entry name" value="Homeodomain-like_sf"/>
</dbReference>
<name>A0A830H167_9CREN</name>
<dbReference type="Pfam" id="PF19575">
    <property type="entry name" value="HTH_58"/>
    <property type="match status" value="1"/>
</dbReference>
<dbReference type="AlphaFoldDB" id="A0A830H167"/>
<reference evidence="3" key="1">
    <citation type="journal article" date="2014" name="Int. J. Syst. Evol. Microbiol.">
        <title>Complete genome sequence of Corynebacterium casei LMG S-19264T (=DSM 44701T), isolated from a smear-ripened cheese.</title>
        <authorList>
            <consortium name="US DOE Joint Genome Institute (JGI-PGF)"/>
            <person name="Walter F."/>
            <person name="Albersmeier A."/>
            <person name="Kalinowski J."/>
            <person name="Ruckert C."/>
        </authorList>
    </citation>
    <scope>NUCLEOTIDE SEQUENCE</scope>
    <source>
        <strain evidence="3">JCM 31740</strain>
    </source>
</reference>
<evidence type="ECO:0000313" key="3">
    <source>
        <dbReference type="EMBL" id="GGT96741.1"/>
    </source>
</evidence>
<accession>A0A830H167</accession>
<gene>
    <name evidence="3" type="ORF">GCM10007116_12790</name>
</gene>
<dbReference type="Proteomes" id="UP000616143">
    <property type="component" value="Unassembled WGS sequence"/>
</dbReference>
<evidence type="ECO:0008006" key="5">
    <source>
        <dbReference type="Google" id="ProtNLM"/>
    </source>
</evidence>
<sequence>MTVTGEQQIREMYESGLSIREIAKRVGSNYSAVRRALIRANVKFRGRVDSSIEETIVRMGKEGASANRISKELGLNFNTVSRVLKKHGLGRTRRKLTREQIEEIRKSRQRGESIYSIAKRLNISTNLVSYHLKRSGQVRRSGRGQSPT</sequence>
<dbReference type="InterPro" id="IPR013324">
    <property type="entry name" value="RNA_pol_sigma_r3/r4-like"/>
</dbReference>
<organism evidence="3 4">
    <name type="scientific">Sulfodiicoccus acidiphilus</name>
    <dbReference type="NCBI Taxonomy" id="1670455"/>
    <lineage>
        <taxon>Archaea</taxon>
        <taxon>Thermoproteota</taxon>
        <taxon>Thermoprotei</taxon>
        <taxon>Sulfolobales</taxon>
        <taxon>Sulfolobaceae</taxon>
        <taxon>Sulfodiicoccus</taxon>
    </lineage>
</organism>
<dbReference type="RefSeq" id="WP_229768197.1">
    <property type="nucleotide sequence ID" value="NZ_BMQS01000011.1"/>
</dbReference>
<protein>
    <recommendedName>
        <fullName evidence="5">Transposase IS30-like HTH domain-containing protein</fullName>
    </recommendedName>
</protein>
<feature type="domain" description="Helix-turn-helix" evidence="2">
    <location>
        <begin position="7"/>
        <end position="47"/>
    </location>
</feature>
<dbReference type="EMBL" id="BMQS01000011">
    <property type="protein sequence ID" value="GGT96741.1"/>
    <property type="molecule type" value="Genomic_DNA"/>
</dbReference>
<reference evidence="3" key="2">
    <citation type="submission" date="2020-09" db="EMBL/GenBank/DDBJ databases">
        <authorList>
            <person name="Sun Q."/>
            <person name="Ohkuma M."/>
        </authorList>
    </citation>
    <scope>NUCLEOTIDE SEQUENCE</scope>
    <source>
        <strain evidence="3">JCM 31740</strain>
    </source>
</reference>
<dbReference type="InterPro" id="IPR025246">
    <property type="entry name" value="IS30-like_HTH"/>
</dbReference>
<evidence type="ECO:0000259" key="1">
    <source>
        <dbReference type="Pfam" id="PF13936"/>
    </source>
</evidence>
<dbReference type="Gene3D" id="1.10.10.60">
    <property type="entry name" value="Homeodomain-like"/>
    <property type="match status" value="3"/>
</dbReference>
<dbReference type="NCBIfam" id="NF040595">
    <property type="entry name" value="HTH_Cbp1"/>
    <property type="match status" value="1"/>
</dbReference>
<dbReference type="SUPFAM" id="SSF88659">
    <property type="entry name" value="Sigma3 and sigma4 domains of RNA polymerase sigma factors"/>
    <property type="match status" value="1"/>
</dbReference>
<dbReference type="InterPro" id="IPR045745">
    <property type="entry name" value="HTH_58_Actinobacteria-type"/>
</dbReference>
<comment type="caution">
    <text evidence="3">The sequence shown here is derived from an EMBL/GenBank/DDBJ whole genome shotgun (WGS) entry which is preliminary data.</text>
</comment>